<dbReference type="SUPFAM" id="SSF52091">
    <property type="entry name" value="SpoIIaa-like"/>
    <property type="match status" value="1"/>
</dbReference>
<gene>
    <name evidence="1" type="ORF">Nkreftii_003297</name>
</gene>
<name>A0A7S8J0N5_9BACT</name>
<dbReference type="Gene3D" id="3.30.750.24">
    <property type="entry name" value="STAS domain"/>
    <property type="match status" value="1"/>
</dbReference>
<evidence type="ECO:0008006" key="3">
    <source>
        <dbReference type="Google" id="ProtNLM"/>
    </source>
</evidence>
<evidence type="ECO:0000313" key="2">
    <source>
        <dbReference type="Proteomes" id="UP000593737"/>
    </source>
</evidence>
<dbReference type="EMBL" id="CP047423">
    <property type="protein sequence ID" value="QPD05523.1"/>
    <property type="molecule type" value="Genomic_DNA"/>
</dbReference>
<organism evidence="1 2">
    <name type="scientific">Candidatus Nitrospira kreftii</name>
    <dbReference type="NCBI Taxonomy" id="2652173"/>
    <lineage>
        <taxon>Bacteria</taxon>
        <taxon>Pseudomonadati</taxon>
        <taxon>Nitrospirota</taxon>
        <taxon>Nitrospiria</taxon>
        <taxon>Nitrospirales</taxon>
        <taxon>Nitrospiraceae</taxon>
        <taxon>Nitrospira</taxon>
    </lineage>
</organism>
<sequence>MLKITEQQDAESGALSLILEGRLSGPWVEELNAYCHKMSEDQKPCKVKVIDLTGVTFIDAVGKTLLASLWRQGAELRATGCLTRCVVEEITTVGRFDASSENDDKFAS</sequence>
<dbReference type="KEGG" id="nkf:Nkreftii_003297"/>
<dbReference type="InterPro" id="IPR036513">
    <property type="entry name" value="STAS_dom_sf"/>
</dbReference>
<dbReference type="Proteomes" id="UP000593737">
    <property type="component" value="Chromosome"/>
</dbReference>
<accession>A0A7S8J0N5</accession>
<evidence type="ECO:0000313" key="1">
    <source>
        <dbReference type="EMBL" id="QPD05523.1"/>
    </source>
</evidence>
<dbReference type="AlphaFoldDB" id="A0A7S8J0N5"/>
<reference evidence="1 2" key="1">
    <citation type="journal article" date="2020" name="ISME J.">
        <title>Enrichment and physiological characterization of a novel comammox Nitrospira indicates ammonium inhibition of complete nitrification.</title>
        <authorList>
            <person name="Sakoula D."/>
            <person name="Koch H."/>
            <person name="Frank J."/>
            <person name="Jetten M.S.M."/>
            <person name="van Kessel M.A.H.J."/>
            <person name="Lucker S."/>
        </authorList>
    </citation>
    <scope>NUCLEOTIDE SEQUENCE [LARGE SCALE GENOMIC DNA]</scope>
    <source>
        <strain evidence="1">Comreactor17</strain>
    </source>
</reference>
<proteinExistence type="predicted"/>
<protein>
    <recommendedName>
        <fullName evidence="3">STAS domain-containing protein</fullName>
    </recommendedName>
</protein>